<evidence type="ECO:0000259" key="2">
    <source>
        <dbReference type="Pfam" id="PF10708"/>
    </source>
</evidence>
<feature type="transmembrane region" description="Helical" evidence="1">
    <location>
        <begin position="54"/>
        <end position="76"/>
    </location>
</feature>
<protein>
    <recommendedName>
        <fullName evidence="2">DUF2510 domain-containing protein</fullName>
    </recommendedName>
</protein>
<proteinExistence type="predicted"/>
<keyword evidence="4" id="KW-1185">Reference proteome</keyword>
<reference evidence="3 4" key="1">
    <citation type="submission" date="2020-07" db="EMBL/GenBank/DDBJ databases">
        <title>Sequencing the genomes of 1000 actinobacteria strains.</title>
        <authorList>
            <person name="Klenk H.-P."/>
        </authorList>
    </citation>
    <scope>NUCLEOTIDE SEQUENCE [LARGE SCALE GENOMIC DNA]</scope>
    <source>
        <strain evidence="3 4">DSM 23871</strain>
    </source>
</reference>
<organism evidence="3 4">
    <name type="scientific">Leifsonia soli</name>
    <dbReference type="NCBI Taxonomy" id="582665"/>
    <lineage>
        <taxon>Bacteria</taxon>
        <taxon>Bacillati</taxon>
        <taxon>Actinomycetota</taxon>
        <taxon>Actinomycetes</taxon>
        <taxon>Micrococcales</taxon>
        <taxon>Microbacteriaceae</taxon>
        <taxon>Leifsonia</taxon>
    </lineage>
</organism>
<evidence type="ECO:0000313" key="4">
    <source>
        <dbReference type="Proteomes" id="UP000589620"/>
    </source>
</evidence>
<gene>
    <name evidence="3" type="ORF">BJ963_002665</name>
</gene>
<feature type="transmembrane region" description="Helical" evidence="1">
    <location>
        <begin position="139"/>
        <end position="158"/>
    </location>
</feature>
<name>A0A852T0S5_9MICO</name>
<keyword evidence="1" id="KW-0812">Transmembrane</keyword>
<dbReference type="Pfam" id="PF10708">
    <property type="entry name" value="DUF2510"/>
    <property type="match status" value="1"/>
</dbReference>
<evidence type="ECO:0000313" key="3">
    <source>
        <dbReference type="EMBL" id="NYD75146.1"/>
    </source>
</evidence>
<sequence length="207" mass="22472">MTDQTTPAAGWYPDPNGSGALRWWDGSRWSDQLAAAPTAYAPARRRPLAPGTPLYTVWIWLVAVLPVASGLLLFLLHPQPMFRFSADGSSAVLTDPFALVGGPIYFVVLGLSWVLAAAMIVFSWLDYRELLRRGMERPFHWAWSFLGIVYPIGRSVVVRGVAGGRGLAPLWVAIAAYVVSLVLSVVWSIILISEILGTVAQNLPAGA</sequence>
<dbReference type="Proteomes" id="UP000589620">
    <property type="component" value="Unassembled WGS sequence"/>
</dbReference>
<dbReference type="EMBL" id="JACCBJ010000001">
    <property type="protein sequence ID" value="NYD75146.1"/>
    <property type="molecule type" value="Genomic_DNA"/>
</dbReference>
<dbReference type="InterPro" id="IPR018929">
    <property type="entry name" value="DUF2510"/>
</dbReference>
<dbReference type="RefSeq" id="WP_179457166.1">
    <property type="nucleotide sequence ID" value="NZ_BAAAPX010000001.1"/>
</dbReference>
<comment type="caution">
    <text evidence="3">The sequence shown here is derived from an EMBL/GenBank/DDBJ whole genome shotgun (WGS) entry which is preliminary data.</text>
</comment>
<feature type="domain" description="DUF2510" evidence="2">
    <location>
        <begin position="9"/>
        <end position="39"/>
    </location>
</feature>
<feature type="transmembrane region" description="Helical" evidence="1">
    <location>
        <begin position="170"/>
        <end position="192"/>
    </location>
</feature>
<dbReference type="AlphaFoldDB" id="A0A852T0S5"/>
<keyword evidence="1" id="KW-1133">Transmembrane helix</keyword>
<feature type="transmembrane region" description="Helical" evidence="1">
    <location>
        <begin position="104"/>
        <end position="127"/>
    </location>
</feature>
<accession>A0A852T0S5</accession>
<keyword evidence="1" id="KW-0472">Membrane</keyword>
<evidence type="ECO:0000256" key="1">
    <source>
        <dbReference type="SAM" id="Phobius"/>
    </source>
</evidence>